<comment type="domain">
    <text evidence="7">The DHHC domain is required for palmitoyltransferase activity.</text>
</comment>
<keyword evidence="4 7" id="KW-1133">Transmembrane helix</keyword>
<protein>
    <recommendedName>
        <fullName evidence="7">Palmitoyltransferase</fullName>
        <ecNumber evidence="7">2.3.1.225</ecNumber>
    </recommendedName>
</protein>
<comment type="catalytic activity">
    <reaction evidence="7">
        <text>L-cysteinyl-[protein] + hexadecanoyl-CoA = S-hexadecanoyl-L-cysteinyl-[protein] + CoA</text>
        <dbReference type="Rhea" id="RHEA:36683"/>
        <dbReference type="Rhea" id="RHEA-COMP:10131"/>
        <dbReference type="Rhea" id="RHEA-COMP:11032"/>
        <dbReference type="ChEBI" id="CHEBI:29950"/>
        <dbReference type="ChEBI" id="CHEBI:57287"/>
        <dbReference type="ChEBI" id="CHEBI:57379"/>
        <dbReference type="ChEBI" id="CHEBI:74151"/>
        <dbReference type="EC" id="2.3.1.225"/>
    </reaction>
</comment>
<dbReference type="PANTHER" id="PTHR22883:SF445">
    <property type="entry name" value="PALMITOYLTRANSFERASE"/>
    <property type="match status" value="1"/>
</dbReference>
<comment type="subcellular location">
    <subcellularLocation>
        <location evidence="1">Membrane</location>
        <topology evidence="1">Multi-pass membrane protein</topology>
    </subcellularLocation>
</comment>
<evidence type="ECO:0000256" key="4">
    <source>
        <dbReference type="ARBA" id="ARBA00022989"/>
    </source>
</evidence>
<comment type="similarity">
    <text evidence="7">Belongs to the DHHC palmitoyltransferase family.</text>
</comment>
<accession>A0ABR2HIX4</accession>
<keyword evidence="6 7" id="KW-0012">Acyltransferase</keyword>
<feature type="transmembrane region" description="Helical" evidence="7">
    <location>
        <begin position="182"/>
        <end position="206"/>
    </location>
</feature>
<keyword evidence="11" id="KW-1185">Reference proteome</keyword>
<dbReference type="Proteomes" id="UP001470230">
    <property type="component" value="Unassembled WGS sequence"/>
</dbReference>
<dbReference type="Pfam" id="PF01529">
    <property type="entry name" value="DHHC"/>
    <property type="match status" value="1"/>
</dbReference>
<keyword evidence="5 7" id="KW-0472">Membrane</keyword>
<evidence type="ECO:0000313" key="10">
    <source>
        <dbReference type="EMBL" id="KAK8847815.1"/>
    </source>
</evidence>
<reference evidence="10 11" key="1">
    <citation type="submission" date="2024-04" db="EMBL/GenBank/DDBJ databases">
        <title>Tritrichomonas musculus Genome.</title>
        <authorList>
            <person name="Alves-Ferreira E."/>
            <person name="Grigg M."/>
            <person name="Lorenzi H."/>
            <person name="Galac M."/>
        </authorList>
    </citation>
    <scope>NUCLEOTIDE SEQUENCE [LARGE SCALE GENOMIC DNA]</scope>
    <source>
        <strain evidence="10 11">EAF2021</strain>
    </source>
</reference>
<dbReference type="PROSITE" id="PS50216">
    <property type="entry name" value="DHHC"/>
    <property type="match status" value="1"/>
</dbReference>
<evidence type="ECO:0000313" key="11">
    <source>
        <dbReference type="Proteomes" id="UP001470230"/>
    </source>
</evidence>
<feature type="domain" description="Palmitoyltransferase DHHC" evidence="9">
    <location>
        <begin position="108"/>
        <end position="219"/>
    </location>
</feature>
<evidence type="ECO:0000256" key="1">
    <source>
        <dbReference type="ARBA" id="ARBA00004141"/>
    </source>
</evidence>
<dbReference type="InterPro" id="IPR039859">
    <property type="entry name" value="PFA4/ZDH16/20/ERF2-like"/>
</dbReference>
<gene>
    <name evidence="10" type="ORF">M9Y10_018847</name>
</gene>
<evidence type="ECO:0000256" key="8">
    <source>
        <dbReference type="SAM" id="MobiDB-lite"/>
    </source>
</evidence>
<dbReference type="EMBL" id="JAPFFF010000027">
    <property type="protein sequence ID" value="KAK8847815.1"/>
    <property type="molecule type" value="Genomic_DNA"/>
</dbReference>
<feature type="compositionally biased region" description="Low complexity" evidence="8">
    <location>
        <begin position="288"/>
        <end position="297"/>
    </location>
</feature>
<evidence type="ECO:0000256" key="3">
    <source>
        <dbReference type="ARBA" id="ARBA00022692"/>
    </source>
</evidence>
<dbReference type="InterPro" id="IPR001594">
    <property type="entry name" value="Palmitoyltrfase_DHHC"/>
</dbReference>
<evidence type="ECO:0000256" key="5">
    <source>
        <dbReference type="ARBA" id="ARBA00023136"/>
    </source>
</evidence>
<dbReference type="EC" id="2.3.1.225" evidence="7"/>
<dbReference type="PANTHER" id="PTHR22883">
    <property type="entry name" value="ZINC FINGER DHHC DOMAIN CONTAINING PROTEIN"/>
    <property type="match status" value="1"/>
</dbReference>
<keyword evidence="3 7" id="KW-0812">Transmembrane</keyword>
<feature type="transmembrane region" description="Helical" evidence="7">
    <location>
        <begin position="49"/>
        <end position="67"/>
    </location>
</feature>
<feature type="region of interest" description="Disordered" evidence="8">
    <location>
        <begin position="277"/>
        <end position="301"/>
    </location>
</feature>
<evidence type="ECO:0000256" key="7">
    <source>
        <dbReference type="RuleBase" id="RU079119"/>
    </source>
</evidence>
<proteinExistence type="inferred from homology"/>
<feature type="transmembrane region" description="Helical" evidence="7">
    <location>
        <begin position="15"/>
        <end position="37"/>
    </location>
</feature>
<organism evidence="10 11">
    <name type="scientific">Tritrichomonas musculus</name>
    <dbReference type="NCBI Taxonomy" id="1915356"/>
    <lineage>
        <taxon>Eukaryota</taxon>
        <taxon>Metamonada</taxon>
        <taxon>Parabasalia</taxon>
        <taxon>Tritrichomonadida</taxon>
        <taxon>Tritrichomonadidae</taxon>
        <taxon>Tritrichomonas</taxon>
    </lineage>
</organism>
<name>A0ABR2HIX4_9EUKA</name>
<evidence type="ECO:0000256" key="2">
    <source>
        <dbReference type="ARBA" id="ARBA00022679"/>
    </source>
</evidence>
<sequence>MACTCNWAPYSRDSLIARILIILAFVAAQLFFALVILNQLYKGSKPSVTSFYVLLALWIFFSILWIWSHIRTSWLDAGSLQHELERLGYLKDGNLQNLPPQIDGLPRCTKCSLPKPERTHHCSECGLCYFRFDHHCPVIGNCVALYNLKAFMLFLIYTFMLIIVFSVGCFLSSYYKHLLPPIILGVIGAFIFLIGLCVGCFGFSYLPAVCVNRTTLERIAGVPEDTFNVGAKENFRQIFGNSFFSWFIPTKPSISGFMWAGITDFNRPLDNQNQIKDQTVEPPDECDNTNTNNGDANNDQDEIEITNELSSKEAENSNNENHIDL</sequence>
<evidence type="ECO:0000259" key="9">
    <source>
        <dbReference type="Pfam" id="PF01529"/>
    </source>
</evidence>
<feature type="transmembrane region" description="Helical" evidence="7">
    <location>
        <begin position="154"/>
        <end position="175"/>
    </location>
</feature>
<keyword evidence="2 7" id="KW-0808">Transferase</keyword>
<comment type="caution">
    <text evidence="10">The sequence shown here is derived from an EMBL/GenBank/DDBJ whole genome shotgun (WGS) entry which is preliminary data.</text>
</comment>
<evidence type="ECO:0000256" key="6">
    <source>
        <dbReference type="ARBA" id="ARBA00023315"/>
    </source>
</evidence>